<reference evidence="3" key="2">
    <citation type="submission" date="2017-10" db="EMBL/GenBank/DDBJ databases">
        <title>Ladona fulva Genome sequencing and assembly.</title>
        <authorList>
            <person name="Murali S."/>
            <person name="Richards S."/>
            <person name="Bandaranaike D."/>
            <person name="Bellair M."/>
            <person name="Blankenburg K."/>
            <person name="Chao H."/>
            <person name="Dinh H."/>
            <person name="Doddapaneni H."/>
            <person name="Dugan-Rocha S."/>
            <person name="Elkadiri S."/>
            <person name="Gnanaolivu R."/>
            <person name="Hernandez B."/>
            <person name="Skinner E."/>
            <person name="Javaid M."/>
            <person name="Lee S."/>
            <person name="Li M."/>
            <person name="Ming W."/>
            <person name="Munidasa M."/>
            <person name="Muniz J."/>
            <person name="Nguyen L."/>
            <person name="Hughes D."/>
            <person name="Osuji N."/>
            <person name="Pu L.-L."/>
            <person name="Puazo M."/>
            <person name="Qu C."/>
            <person name="Quiroz J."/>
            <person name="Raj R."/>
            <person name="Weissenberger G."/>
            <person name="Xin Y."/>
            <person name="Zou X."/>
            <person name="Han Y."/>
            <person name="Worley K."/>
            <person name="Muzny D."/>
            <person name="Gibbs R."/>
        </authorList>
    </citation>
    <scope>NUCLEOTIDE SEQUENCE</scope>
    <source>
        <strain evidence="3">Sampled in the wild</strain>
    </source>
</reference>
<keyword evidence="1" id="KW-0863">Zinc-finger</keyword>
<name>A0A8K0KS66_LADFU</name>
<keyword evidence="1" id="KW-0862">Zinc</keyword>
<dbReference type="PROSITE" id="PS50158">
    <property type="entry name" value="ZF_CCHC"/>
    <property type="match status" value="1"/>
</dbReference>
<proteinExistence type="predicted"/>
<feature type="domain" description="CCHC-type" evidence="2">
    <location>
        <begin position="231"/>
        <end position="245"/>
    </location>
</feature>
<dbReference type="Proteomes" id="UP000792457">
    <property type="component" value="Unassembled WGS sequence"/>
</dbReference>
<evidence type="ECO:0000313" key="3">
    <source>
        <dbReference type="EMBL" id="KAG8239862.1"/>
    </source>
</evidence>
<dbReference type="GO" id="GO:0003676">
    <property type="term" value="F:nucleic acid binding"/>
    <property type="evidence" value="ECO:0007669"/>
    <property type="project" value="InterPro"/>
</dbReference>
<dbReference type="EMBL" id="KZ310114">
    <property type="protein sequence ID" value="KAG8239862.1"/>
    <property type="molecule type" value="Genomic_DNA"/>
</dbReference>
<evidence type="ECO:0000256" key="1">
    <source>
        <dbReference type="PROSITE-ProRule" id="PRU00047"/>
    </source>
</evidence>
<dbReference type="InterPro" id="IPR001878">
    <property type="entry name" value="Znf_CCHC"/>
</dbReference>
<sequence length="390" mass="44081">MSTSSHIIKPLVKDHYDTWAMQIEAVMVKNGTWEYLDGKHVKPEIVEENEQSRKEVEKWEDGDAKAKSDLIIAIDPSLLRLVKGLNTALQVWDRLKSEFASTGPVKKAELFKRISTYKICESDDVRTQLMDFFDIASQLEGLNIAVHPELLTIMLLNALPASFDVFRGAVEARDELPRPEWLRDKILEEFDSQNQKQKNSDSEAMWVKKSKGVFKQKREIKSIKSNTFRYKCFRCHRYGHKALECLEKDARSKYVGESSSRIVESVDDAFQVSEGAEVEALGVTRSSGRWCLDSGCTSHMCNNEEPFIDRPKAVKNGRLLLASDASTGVEAIGVAQISAEVGKRSKPIKLNDTLLVKDLRANLLSVARIADHDNIITFDKIRAIYRDSNG</sequence>
<reference evidence="3" key="1">
    <citation type="submission" date="2013-04" db="EMBL/GenBank/DDBJ databases">
        <authorList>
            <person name="Qu J."/>
            <person name="Murali S.C."/>
            <person name="Bandaranaike D."/>
            <person name="Bellair M."/>
            <person name="Blankenburg K."/>
            <person name="Chao H."/>
            <person name="Dinh H."/>
            <person name="Doddapaneni H."/>
            <person name="Downs B."/>
            <person name="Dugan-Rocha S."/>
            <person name="Elkadiri S."/>
            <person name="Gnanaolivu R.D."/>
            <person name="Hernandez B."/>
            <person name="Javaid M."/>
            <person name="Jayaseelan J.C."/>
            <person name="Lee S."/>
            <person name="Li M."/>
            <person name="Ming W."/>
            <person name="Munidasa M."/>
            <person name="Muniz J."/>
            <person name="Nguyen L."/>
            <person name="Ongeri F."/>
            <person name="Osuji N."/>
            <person name="Pu L.-L."/>
            <person name="Puazo M."/>
            <person name="Qu C."/>
            <person name="Quiroz J."/>
            <person name="Raj R."/>
            <person name="Weissenberger G."/>
            <person name="Xin Y."/>
            <person name="Zou X."/>
            <person name="Han Y."/>
            <person name="Richards S."/>
            <person name="Worley K."/>
            <person name="Muzny D."/>
            <person name="Gibbs R."/>
        </authorList>
    </citation>
    <scope>NUCLEOTIDE SEQUENCE</scope>
    <source>
        <strain evidence="3">Sampled in the wild</strain>
    </source>
</reference>
<accession>A0A8K0KS66</accession>
<dbReference type="AlphaFoldDB" id="A0A8K0KS66"/>
<protein>
    <recommendedName>
        <fullName evidence="2">CCHC-type domain-containing protein</fullName>
    </recommendedName>
</protein>
<evidence type="ECO:0000259" key="2">
    <source>
        <dbReference type="PROSITE" id="PS50158"/>
    </source>
</evidence>
<gene>
    <name evidence="3" type="ORF">J437_LFUL018972</name>
</gene>
<comment type="caution">
    <text evidence="3">The sequence shown here is derived from an EMBL/GenBank/DDBJ whole genome shotgun (WGS) entry which is preliminary data.</text>
</comment>
<dbReference type="InterPro" id="IPR054722">
    <property type="entry name" value="PolX-like_BBD"/>
</dbReference>
<dbReference type="GO" id="GO:0008270">
    <property type="term" value="F:zinc ion binding"/>
    <property type="evidence" value="ECO:0007669"/>
    <property type="project" value="UniProtKB-KW"/>
</dbReference>
<organism evidence="3 4">
    <name type="scientific">Ladona fulva</name>
    <name type="common">Scarce chaser dragonfly</name>
    <name type="synonym">Libellula fulva</name>
    <dbReference type="NCBI Taxonomy" id="123851"/>
    <lineage>
        <taxon>Eukaryota</taxon>
        <taxon>Metazoa</taxon>
        <taxon>Ecdysozoa</taxon>
        <taxon>Arthropoda</taxon>
        <taxon>Hexapoda</taxon>
        <taxon>Insecta</taxon>
        <taxon>Pterygota</taxon>
        <taxon>Palaeoptera</taxon>
        <taxon>Odonata</taxon>
        <taxon>Epiprocta</taxon>
        <taxon>Anisoptera</taxon>
        <taxon>Libelluloidea</taxon>
        <taxon>Libellulidae</taxon>
        <taxon>Ladona</taxon>
    </lineage>
</organism>
<dbReference type="PANTHER" id="PTHR47481">
    <property type="match status" value="1"/>
</dbReference>
<dbReference type="PANTHER" id="PTHR47481:SF22">
    <property type="entry name" value="RETROTRANSPOSON GAG DOMAIN-CONTAINING PROTEIN"/>
    <property type="match status" value="1"/>
</dbReference>
<dbReference type="Pfam" id="PF22936">
    <property type="entry name" value="Pol_BBD"/>
    <property type="match status" value="1"/>
</dbReference>
<keyword evidence="4" id="KW-1185">Reference proteome</keyword>
<evidence type="ECO:0000313" key="4">
    <source>
        <dbReference type="Proteomes" id="UP000792457"/>
    </source>
</evidence>
<dbReference type="Pfam" id="PF14223">
    <property type="entry name" value="Retrotran_gag_2"/>
    <property type="match status" value="1"/>
</dbReference>
<keyword evidence="1" id="KW-0479">Metal-binding</keyword>
<dbReference type="OrthoDB" id="413361at2759"/>